<sequence>MVPRSIVSDRDVIFLSNFWQELFRLNQTKLQLSTSYHPQTGGQTEVLNRCLEAYLRCFAHEQPTRWSSFLPWAEYSYNIGYHTSADTTPFSVVYGRPPPSLLPYVAGETKNVDLEQQLIDRDDMLKVLQANLAKAHDRMRNQANSKRRELSFSVGDYVFLKIQPYRQQSLGKRRFEKLSPGFFGPYSIKRCIGPVAYELNLPPDARVHSVFHVSMLKPARGSFASTPIPLLPITKNWVFDVQPNSIIDHRWIKEAGQLTLELLVSWLHRPLEEATWEHYDLLRDQFLSFHLEDKVFYRAGSNDKVPAAATPIQVYKRKRQKVKGSAETFSFEVIFGSWFDPLGQENGGEV</sequence>
<name>A0ACB8Z9R1_9ASTR</name>
<reference evidence="2" key="1">
    <citation type="journal article" date="2022" name="Mol. Ecol. Resour.">
        <title>The genomes of chicory, endive, great burdock and yacon provide insights into Asteraceae palaeo-polyploidization history and plant inulin production.</title>
        <authorList>
            <person name="Fan W."/>
            <person name="Wang S."/>
            <person name="Wang H."/>
            <person name="Wang A."/>
            <person name="Jiang F."/>
            <person name="Liu H."/>
            <person name="Zhao H."/>
            <person name="Xu D."/>
            <person name="Zhang Y."/>
        </authorList>
    </citation>
    <scope>NUCLEOTIDE SEQUENCE [LARGE SCALE GENOMIC DNA]</scope>
    <source>
        <strain evidence="2">cv. Yunnan</strain>
    </source>
</reference>
<comment type="caution">
    <text evidence="1">The sequence shown here is derived from an EMBL/GenBank/DDBJ whole genome shotgun (WGS) entry which is preliminary data.</text>
</comment>
<dbReference type="Proteomes" id="UP001056120">
    <property type="component" value="Linkage Group LG26"/>
</dbReference>
<dbReference type="EMBL" id="CM042043">
    <property type="protein sequence ID" value="KAI3694717.1"/>
    <property type="molecule type" value="Genomic_DNA"/>
</dbReference>
<accession>A0ACB8Z9R1</accession>
<reference evidence="1 2" key="2">
    <citation type="journal article" date="2022" name="Mol. Ecol. Resour.">
        <title>The genomes of chicory, endive, great burdock and yacon provide insights into Asteraceae paleo-polyploidization history and plant inulin production.</title>
        <authorList>
            <person name="Fan W."/>
            <person name="Wang S."/>
            <person name="Wang H."/>
            <person name="Wang A."/>
            <person name="Jiang F."/>
            <person name="Liu H."/>
            <person name="Zhao H."/>
            <person name="Xu D."/>
            <person name="Zhang Y."/>
        </authorList>
    </citation>
    <scope>NUCLEOTIDE SEQUENCE [LARGE SCALE GENOMIC DNA]</scope>
    <source>
        <strain evidence="2">cv. Yunnan</strain>
        <tissue evidence="1">Leaves</tissue>
    </source>
</reference>
<gene>
    <name evidence="1" type="ORF">L1987_77686</name>
</gene>
<evidence type="ECO:0000313" key="1">
    <source>
        <dbReference type="EMBL" id="KAI3694717.1"/>
    </source>
</evidence>
<evidence type="ECO:0000313" key="2">
    <source>
        <dbReference type="Proteomes" id="UP001056120"/>
    </source>
</evidence>
<proteinExistence type="predicted"/>
<keyword evidence="2" id="KW-1185">Reference proteome</keyword>
<protein>
    <submittedName>
        <fullName evidence="1">Uncharacterized protein</fullName>
    </submittedName>
</protein>
<organism evidence="1 2">
    <name type="scientific">Smallanthus sonchifolius</name>
    <dbReference type="NCBI Taxonomy" id="185202"/>
    <lineage>
        <taxon>Eukaryota</taxon>
        <taxon>Viridiplantae</taxon>
        <taxon>Streptophyta</taxon>
        <taxon>Embryophyta</taxon>
        <taxon>Tracheophyta</taxon>
        <taxon>Spermatophyta</taxon>
        <taxon>Magnoliopsida</taxon>
        <taxon>eudicotyledons</taxon>
        <taxon>Gunneridae</taxon>
        <taxon>Pentapetalae</taxon>
        <taxon>asterids</taxon>
        <taxon>campanulids</taxon>
        <taxon>Asterales</taxon>
        <taxon>Asteraceae</taxon>
        <taxon>Asteroideae</taxon>
        <taxon>Heliantheae alliance</taxon>
        <taxon>Millerieae</taxon>
        <taxon>Smallanthus</taxon>
    </lineage>
</organism>